<dbReference type="AlphaFoldDB" id="A0A978VR90"/>
<gene>
    <name evidence="3" type="ORF">FEM48_Zijuj03G0159600</name>
</gene>
<organism evidence="3 4">
    <name type="scientific">Ziziphus jujuba var. spinosa</name>
    <dbReference type="NCBI Taxonomy" id="714518"/>
    <lineage>
        <taxon>Eukaryota</taxon>
        <taxon>Viridiplantae</taxon>
        <taxon>Streptophyta</taxon>
        <taxon>Embryophyta</taxon>
        <taxon>Tracheophyta</taxon>
        <taxon>Spermatophyta</taxon>
        <taxon>Magnoliopsida</taxon>
        <taxon>eudicotyledons</taxon>
        <taxon>Gunneridae</taxon>
        <taxon>Pentapetalae</taxon>
        <taxon>rosids</taxon>
        <taxon>fabids</taxon>
        <taxon>Rosales</taxon>
        <taxon>Rhamnaceae</taxon>
        <taxon>Paliureae</taxon>
        <taxon>Ziziphus</taxon>
    </lineage>
</organism>
<comment type="caution">
    <text evidence="3">The sequence shown here is derived from an EMBL/GenBank/DDBJ whole genome shotgun (WGS) entry which is preliminary data.</text>
</comment>
<feature type="compositionally biased region" description="Low complexity" evidence="2">
    <location>
        <begin position="377"/>
        <end position="390"/>
    </location>
</feature>
<protein>
    <submittedName>
        <fullName evidence="3">Uncharacterized protein</fullName>
    </submittedName>
</protein>
<evidence type="ECO:0000256" key="1">
    <source>
        <dbReference type="SAM" id="Coils"/>
    </source>
</evidence>
<accession>A0A978VR90</accession>
<dbReference type="Pfam" id="PF14223">
    <property type="entry name" value="Retrotran_gag_2"/>
    <property type="match status" value="1"/>
</dbReference>
<feature type="compositionally biased region" description="Basic residues" evidence="2">
    <location>
        <begin position="391"/>
        <end position="400"/>
    </location>
</feature>
<feature type="region of interest" description="Disordered" evidence="2">
    <location>
        <begin position="375"/>
        <end position="400"/>
    </location>
</feature>
<dbReference type="EMBL" id="JAEACU010000003">
    <property type="protein sequence ID" value="KAH7538065.1"/>
    <property type="molecule type" value="Genomic_DNA"/>
</dbReference>
<dbReference type="Proteomes" id="UP000813462">
    <property type="component" value="Unassembled WGS sequence"/>
</dbReference>
<dbReference type="PANTHER" id="PTHR35317:SF36">
    <property type="match status" value="1"/>
</dbReference>
<evidence type="ECO:0000256" key="2">
    <source>
        <dbReference type="SAM" id="MobiDB-lite"/>
    </source>
</evidence>
<evidence type="ECO:0000313" key="3">
    <source>
        <dbReference type="EMBL" id="KAH7538065.1"/>
    </source>
</evidence>
<name>A0A978VR90_ZIZJJ</name>
<evidence type="ECO:0000313" key="4">
    <source>
        <dbReference type="Proteomes" id="UP000813462"/>
    </source>
</evidence>
<reference evidence="3" key="1">
    <citation type="journal article" date="2021" name="Front. Plant Sci.">
        <title>Chromosome-Scale Genome Assembly for Chinese Sour Jujube and Insights Into Its Genome Evolution and Domestication Signature.</title>
        <authorList>
            <person name="Shen L.-Y."/>
            <person name="Luo H."/>
            <person name="Wang X.-L."/>
            <person name="Wang X.-M."/>
            <person name="Qiu X.-J."/>
            <person name="Liu H."/>
            <person name="Zhou S.-S."/>
            <person name="Jia K.-H."/>
            <person name="Nie S."/>
            <person name="Bao Y.-T."/>
            <person name="Zhang R.-G."/>
            <person name="Yun Q.-Z."/>
            <person name="Chai Y.-H."/>
            <person name="Lu J.-Y."/>
            <person name="Li Y."/>
            <person name="Zhao S.-W."/>
            <person name="Mao J.-F."/>
            <person name="Jia S.-G."/>
            <person name="Mao Y.-M."/>
        </authorList>
    </citation>
    <scope>NUCLEOTIDE SEQUENCE</scope>
    <source>
        <strain evidence="3">AT0</strain>
        <tissue evidence="3">Leaf</tissue>
    </source>
</reference>
<proteinExistence type="predicted"/>
<feature type="coiled-coil region" evidence="1">
    <location>
        <begin position="10"/>
        <end position="73"/>
    </location>
</feature>
<dbReference type="PANTHER" id="PTHR35317">
    <property type="entry name" value="OS04G0629600 PROTEIN"/>
    <property type="match status" value="1"/>
</dbReference>
<sequence>MHIAILPQELEKTKTDLDISNRKLNQKEELAAAAQATAEKSLQPADSTAARLRERVEELSKQLEETESRYRNRYKLRHICWPWGTLKLSTATMNNRVKNVKRMLSRCKKDAVKVNSATMNNKVKNIRRMLSNRKPWRALKLNTAIMNNRVKNVKRVLSKCKKDAIKLSTATMNNTMKNTLPQLTLFSEYDSDFVFWLSIFVCLSVSLRTAKKEYKQNIQRDARALLFIQQGVSKSMFPGISNPTKSKAAWEILKQQFGGHEKVISIKLQTLWREFDNLAMTDNETIQEFFSRAFAIINQIRSYEDTVAEQKIVGKIFRCLPAKLEHIVAAIEESKDLKTYSLDKLFGYLEAHEKRMSRFSNQPVEKAFKSNCNITERNSATSTSNSTRGGSFRKGHGIQG</sequence>
<keyword evidence="1" id="KW-0175">Coiled coil</keyword>